<evidence type="ECO:0000313" key="11">
    <source>
        <dbReference type="Proteomes" id="UP000184356"/>
    </source>
</evidence>
<keyword evidence="6" id="KW-0408">Iron</keyword>
<name>A0A1L9T3Z9_9EURO</name>
<dbReference type="InterPro" id="IPR000028">
    <property type="entry name" value="Chloroperoxidase"/>
</dbReference>
<dbReference type="Gene3D" id="1.10.489.10">
    <property type="entry name" value="Chloroperoxidase-like"/>
    <property type="match status" value="1"/>
</dbReference>
<dbReference type="PROSITE" id="PS51405">
    <property type="entry name" value="HEME_HALOPEROXIDASE"/>
    <property type="match status" value="1"/>
</dbReference>
<dbReference type="Proteomes" id="UP000184356">
    <property type="component" value="Unassembled WGS sequence"/>
</dbReference>
<protein>
    <recommendedName>
        <fullName evidence="9">Heme haloperoxidase family profile domain-containing protein</fullName>
    </recommendedName>
</protein>
<evidence type="ECO:0000259" key="9">
    <source>
        <dbReference type="PROSITE" id="PS51405"/>
    </source>
</evidence>
<evidence type="ECO:0000256" key="5">
    <source>
        <dbReference type="ARBA" id="ARBA00023002"/>
    </source>
</evidence>
<evidence type="ECO:0000256" key="1">
    <source>
        <dbReference type="ARBA" id="ARBA00001970"/>
    </source>
</evidence>
<dbReference type="GO" id="GO:0004601">
    <property type="term" value="F:peroxidase activity"/>
    <property type="evidence" value="ECO:0007669"/>
    <property type="project" value="UniProtKB-KW"/>
</dbReference>
<evidence type="ECO:0000313" key="10">
    <source>
        <dbReference type="EMBL" id="OJJ54139.1"/>
    </source>
</evidence>
<keyword evidence="4" id="KW-0479">Metal-binding</keyword>
<evidence type="ECO:0000256" key="7">
    <source>
        <dbReference type="ARBA" id="ARBA00025795"/>
    </source>
</evidence>
<evidence type="ECO:0000256" key="6">
    <source>
        <dbReference type="ARBA" id="ARBA00023004"/>
    </source>
</evidence>
<dbReference type="SUPFAM" id="SSF47571">
    <property type="entry name" value="Cloroperoxidase"/>
    <property type="match status" value="1"/>
</dbReference>
<keyword evidence="2" id="KW-0575">Peroxidase</keyword>
<dbReference type="EMBL" id="KV878595">
    <property type="protein sequence ID" value="OJJ54139.1"/>
    <property type="molecule type" value="Genomic_DNA"/>
</dbReference>
<keyword evidence="11" id="KW-1185">Reference proteome</keyword>
<evidence type="ECO:0000256" key="2">
    <source>
        <dbReference type="ARBA" id="ARBA00022559"/>
    </source>
</evidence>
<dbReference type="OrthoDB" id="407298at2759"/>
<feature type="region of interest" description="Disordered" evidence="8">
    <location>
        <begin position="1"/>
        <end position="25"/>
    </location>
</feature>
<keyword evidence="5" id="KW-0560">Oxidoreductase</keyword>
<sequence length="250" mass="27875">MATAPDPSQLSRGEYHRGSPTDLRAPCPVLNSLANHGLISRSGRNITKDSLLTALNEIGLASSAGKLLCNIAFKIHTDDAKDPPPGTAAMGFREPDQVNQDGVPVFNLDQVGRPHAMEHDISLTRQDRALGDYMDLDETLYSRLLACPREKKAFRIWDLGRYRKVLYAEHKKDNPQLVFGIHQHASACLEVAAMQCVFGTGLRGGVPMEYYEAIFKDERLPFDEGWKPRKWMFLAELVGVALCVSFWASF</sequence>
<evidence type="ECO:0000256" key="8">
    <source>
        <dbReference type="SAM" id="MobiDB-lite"/>
    </source>
</evidence>
<feature type="compositionally biased region" description="Polar residues" evidence="8">
    <location>
        <begin position="1"/>
        <end position="11"/>
    </location>
</feature>
<comment type="similarity">
    <text evidence="7">Belongs to the chloroperoxidase family.</text>
</comment>
<dbReference type="AlphaFoldDB" id="A0A1L9T3Z9"/>
<dbReference type="GO" id="GO:0046872">
    <property type="term" value="F:metal ion binding"/>
    <property type="evidence" value="ECO:0007669"/>
    <property type="project" value="UniProtKB-KW"/>
</dbReference>
<dbReference type="InterPro" id="IPR036851">
    <property type="entry name" value="Chloroperoxidase-like_sf"/>
</dbReference>
<evidence type="ECO:0000256" key="3">
    <source>
        <dbReference type="ARBA" id="ARBA00022617"/>
    </source>
</evidence>
<gene>
    <name evidence="10" type="ORF">ASPSYDRAFT_50151</name>
</gene>
<dbReference type="STRING" id="1036612.A0A1L9T3Z9"/>
<dbReference type="Pfam" id="PF01328">
    <property type="entry name" value="Peroxidase_2"/>
    <property type="match status" value="1"/>
</dbReference>
<dbReference type="PANTHER" id="PTHR33577:SF9">
    <property type="entry name" value="PEROXIDASE STCC"/>
    <property type="match status" value="1"/>
</dbReference>
<dbReference type="PANTHER" id="PTHR33577">
    <property type="entry name" value="STERIGMATOCYSTIN BIOSYNTHESIS PEROXIDASE STCC-RELATED"/>
    <property type="match status" value="1"/>
</dbReference>
<comment type="cofactor">
    <cofactor evidence="1">
        <name>heme b</name>
        <dbReference type="ChEBI" id="CHEBI:60344"/>
    </cofactor>
</comment>
<accession>A0A1L9T3Z9</accession>
<keyword evidence="3" id="KW-0349">Heme</keyword>
<dbReference type="RefSeq" id="XP_040697945.1">
    <property type="nucleotide sequence ID" value="XM_040848008.1"/>
</dbReference>
<dbReference type="GeneID" id="63764081"/>
<organism evidence="10 11">
    <name type="scientific">Aspergillus sydowii CBS 593.65</name>
    <dbReference type="NCBI Taxonomy" id="1036612"/>
    <lineage>
        <taxon>Eukaryota</taxon>
        <taxon>Fungi</taxon>
        <taxon>Dikarya</taxon>
        <taxon>Ascomycota</taxon>
        <taxon>Pezizomycotina</taxon>
        <taxon>Eurotiomycetes</taxon>
        <taxon>Eurotiomycetidae</taxon>
        <taxon>Eurotiales</taxon>
        <taxon>Aspergillaceae</taxon>
        <taxon>Aspergillus</taxon>
        <taxon>Aspergillus subgen. Nidulantes</taxon>
    </lineage>
</organism>
<evidence type="ECO:0000256" key="4">
    <source>
        <dbReference type="ARBA" id="ARBA00022723"/>
    </source>
</evidence>
<feature type="domain" description="Heme haloperoxidase family profile" evidence="9">
    <location>
        <begin position="11"/>
        <end position="239"/>
    </location>
</feature>
<proteinExistence type="inferred from homology"/>
<reference evidence="11" key="1">
    <citation type="journal article" date="2017" name="Genome Biol.">
        <title>Comparative genomics reveals high biological diversity and specific adaptations in the industrially and medically important fungal genus Aspergillus.</title>
        <authorList>
            <person name="de Vries R.P."/>
            <person name="Riley R."/>
            <person name="Wiebenga A."/>
            <person name="Aguilar-Osorio G."/>
            <person name="Amillis S."/>
            <person name="Uchima C.A."/>
            <person name="Anderluh G."/>
            <person name="Asadollahi M."/>
            <person name="Askin M."/>
            <person name="Barry K."/>
            <person name="Battaglia E."/>
            <person name="Bayram O."/>
            <person name="Benocci T."/>
            <person name="Braus-Stromeyer S.A."/>
            <person name="Caldana C."/>
            <person name="Canovas D."/>
            <person name="Cerqueira G.C."/>
            <person name="Chen F."/>
            <person name="Chen W."/>
            <person name="Choi C."/>
            <person name="Clum A."/>
            <person name="Dos Santos R.A."/>
            <person name="Damasio A.R."/>
            <person name="Diallinas G."/>
            <person name="Emri T."/>
            <person name="Fekete E."/>
            <person name="Flipphi M."/>
            <person name="Freyberg S."/>
            <person name="Gallo A."/>
            <person name="Gournas C."/>
            <person name="Habgood R."/>
            <person name="Hainaut M."/>
            <person name="Harispe M.L."/>
            <person name="Henrissat B."/>
            <person name="Hilden K.S."/>
            <person name="Hope R."/>
            <person name="Hossain A."/>
            <person name="Karabika E."/>
            <person name="Karaffa L."/>
            <person name="Karanyi Z."/>
            <person name="Krasevec N."/>
            <person name="Kuo A."/>
            <person name="Kusch H."/>
            <person name="LaButti K."/>
            <person name="Lagendijk E.L."/>
            <person name="Lapidus A."/>
            <person name="Levasseur A."/>
            <person name="Lindquist E."/>
            <person name="Lipzen A."/>
            <person name="Logrieco A.F."/>
            <person name="MacCabe A."/>
            <person name="Maekelae M.R."/>
            <person name="Malavazi I."/>
            <person name="Melin P."/>
            <person name="Meyer V."/>
            <person name="Mielnichuk N."/>
            <person name="Miskei M."/>
            <person name="Molnar A.P."/>
            <person name="Mule G."/>
            <person name="Ngan C.Y."/>
            <person name="Orejas M."/>
            <person name="Orosz E."/>
            <person name="Ouedraogo J.P."/>
            <person name="Overkamp K.M."/>
            <person name="Park H.-S."/>
            <person name="Perrone G."/>
            <person name="Piumi F."/>
            <person name="Punt P.J."/>
            <person name="Ram A.F."/>
            <person name="Ramon A."/>
            <person name="Rauscher S."/>
            <person name="Record E."/>
            <person name="Riano-Pachon D.M."/>
            <person name="Robert V."/>
            <person name="Roehrig J."/>
            <person name="Ruller R."/>
            <person name="Salamov A."/>
            <person name="Salih N.S."/>
            <person name="Samson R.A."/>
            <person name="Sandor E."/>
            <person name="Sanguinetti M."/>
            <person name="Schuetze T."/>
            <person name="Sepcic K."/>
            <person name="Shelest E."/>
            <person name="Sherlock G."/>
            <person name="Sophianopoulou V."/>
            <person name="Squina F.M."/>
            <person name="Sun H."/>
            <person name="Susca A."/>
            <person name="Todd R.B."/>
            <person name="Tsang A."/>
            <person name="Unkles S.E."/>
            <person name="van de Wiele N."/>
            <person name="van Rossen-Uffink D."/>
            <person name="Oliveira J.V."/>
            <person name="Vesth T.C."/>
            <person name="Visser J."/>
            <person name="Yu J.-H."/>
            <person name="Zhou M."/>
            <person name="Andersen M.R."/>
            <person name="Archer D.B."/>
            <person name="Baker S.E."/>
            <person name="Benoit I."/>
            <person name="Brakhage A.A."/>
            <person name="Braus G.H."/>
            <person name="Fischer R."/>
            <person name="Frisvad J.C."/>
            <person name="Goldman G.H."/>
            <person name="Houbraken J."/>
            <person name="Oakley B."/>
            <person name="Pocsi I."/>
            <person name="Scazzocchio C."/>
            <person name="Seiboth B."/>
            <person name="vanKuyk P.A."/>
            <person name="Wortman J."/>
            <person name="Dyer P.S."/>
            <person name="Grigoriev I.V."/>
        </authorList>
    </citation>
    <scope>NUCLEOTIDE SEQUENCE [LARGE SCALE GENOMIC DNA]</scope>
    <source>
        <strain evidence="11">CBS 593.65</strain>
    </source>
</reference>
<dbReference type="VEuPathDB" id="FungiDB:ASPSYDRAFT_50151"/>